<evidence type="ECO:0000256" key="3">
    <source>
        <dbReference type="ARBA" id="ARBA00022688"/>
    </source>
</evidence>
<dbReference type="Pfam" id="PF13489">
    <property type="entry name" value="Methyltransf_23"/>
    <property type="match status" value="1"/>
</dbReference>
<dbReference type="GO" id="GO:0005739">
    <property type="term" value="C:mitochondrion"/>
    <property type="evidence" value="ECO:0007669"/>
    <property type="project" value="TreeGrafter"/>
</dbReference>
<dbReference type="PANTHER" id="PTHR43464:SF19">
    <property type="entry name" value="UBIQUINONE BIOSYNTHESIS O-METHYLTRANSFERASE, MITOCHONDRIAL"/>
    <property type="match status" value="1"/>
</dbReference>
<dbReference type="EMBL" id="OC863045">
    <property type="protein sequence ID" value="CAD7630738.1"/>
    <property type="molecule type" value="Genomic_DNA"/>
</dbReference>
<dbReference type="GO" id="GO:0061542">
    <property type="term" value="F:3-demethylubiquinol 3-O-methyltransferase activity"/>
    <property type="evidence" value="ECO:0007669"/>
    <property type="project" value="InterPro"/>
</dbReference>
<dbReference type="OrthoDB" id="3265906at2759"/>
<dbReference type="InterPro" id="IPR010233">
    <property type="entry name" value="UbiG_MeTrfase"/>
</dbReference>
<protein>
    <submittedName>
        <fullName evidence="5">Uncharacterized protein</fullName>
    </submittedName>
</protein>
<evidence type="ECO:0000256" key="2">
    <source>
        <dbReference type="ARBA" id="ARBA00022679"/>
    </source>
</evidence>
<reference evidence="5" key="1">
    <citation type="submission" date="2020-11" db="EMBL/GenBank/DDBJ databases">
        <authorList>
            <person name="Tran Van P."/>
        </authorList>
    </citation>
    <scope>NUCLEOTIDE SEQUENCE</scope>
</reference>
<sequence length="194" mass="21385">MDWRTHRLFAPLVKMNELRVPFIRDTYSPSPVNTSKPLSGIRLLEIGCGAGLLSEPLARLGAHVTGIDPTGDNIEMAANHAMADKTLADNLRYECVSVEDFAKREQSIESFDGVIASEVIEHIDDIDLFLTSGISCLKRGGNLFITTINQTPVALFAAVFVAEYVLRLVPKGVHQYNRFVSPDALSLVLENRKS</sequence>
<keyword evidence="1" id="KW-0489">Methyltransferase</keyword>
<keyword evidence="2" id="KW-0808">Transferase</keyword>
<keyword evidence="4" id="KW-0949">S-adenosyl-L-methionine</keyword>
<dbReference type="CDD" id="cd02440">
    <property type="entry name" value="AdoMet_MTases"/>
    <property type="match status" value="1"/>
</dbReference>
<dbReference type="GO" id="GO:0032259">
    <property type="term" value="P:methylation"/>
    <property type="evidence" value="ECO:0007669"/>
    <property type="project" value="UniProtKB-KW"/>
</dbReference>
<dbReference type="AlphaFoldDB" id="A0A7R9KWY1"/>
<dbReference type="EMBL" id="CAJPIZ010008470">
    <property type="protein sequence ID" value="CAG2111168.1"/>
    <property type="molecule type" value="Genomic_DNA"/>
</dbReference>
<dbReference type="GO" id="GO:0010420">
    <property type="term" value="F:polyprenyldihydroxybenzoate methyltransferase activity"/>
    <property type="evidence" value="ECO:0007669"/>
    <property type="project" value="InterPro"/>
</dbReference>
<dbReference type="PANTHER" id="PTHR43464">
    <property type="entry name" value="METHYLTRANSFERASE"/>
    <property type="match status" value="1"/>
</dbReference>
<evidence type="ECO:0000313" key="5">
    <source>
        <dbReference type="EMBL" id="CAD7630738.1"/>
    </source>
</evidence>
<dbReference type="InterPro" id="IPR029063">
    <property type="entry name" value="SAM-dependent_MTases_sf"/>
</dbReference>
<evidence type="ECO:0000256" key="4">
    <source>
        <dbReference type="ARBA" id="ARBA00022691"/>
    </source>
</evidence>
<evidence type="ECO:0000256" key="1">
    <source>
        <dbReference type="ARBA" id="ARBA00022603"/>
    </source>
</evidence>
<accession>A0A7R9KWY1</accession>
<gene>
    <name evidence="5" type="ORF">OSB1V03_LOCUS11150</name>
</gene>
<dbReference type="Proteomes" id="UP000759131">
    <property type="component" value="Unassembled WGS sequence"/>
</dbReference>
<keyword evidence="6" id="KW-1185">Reference proteome</keyword>
<dbReference type="SUPFAM" id="SSF53335">
    <property type="entry name" value="S-adenosyl-L-methionine-dependent methyltransferases"/>
    <property type="match status" value="1"/>
</dbReference>
<evidence type="ECO:0000313" key="6">
    <source>
        <dbReference type="Proteomes" id="UP000759131"/>
    </source>
</evidence>
<proteinExistence type="predicted"/>
<organism evidence="5">
    <name type="scientific">Medioppia subpectinata</name>
    <dbReference type="NCBI Taxonomy" id="1979941"/>
    <lineage>
        <taxon>Eukaryota</taxon>
        <taxon>Metazoa</taxon>
        <taxon>Ecdysozoa</taxon>
        <taxon>Arthropoda</taxon>
        <taxon>Chelicerata</taxon>
        <taxon>Arachnida</taxon>
        <taxon>Acari</taxon>
        <taxon>Acariformes</taxon>
        <taxon>Sarcoptiformes</taxon>
        <taxon>Oribatida</taxon>
        <taxon>Brachypylina</taxon>
        <taxon>Oppioidea</taxon>
        <taxon>Oppiidae</taxon>
        <taxon>Medioppia</taxon>
    </lineage>
</organism>
<name>A0A7R9KWY1_9ACAR</name>
<dbReference type="NCBIfam" id="TIGR01983">
    <property type="entry name" value="UbiG"/>
    <property type="match status" value="1"/>
</dbReference>
<dbReference type="Gene3D" id="3.40.50.150">
    <property type="entry name" value="Vaccinia Virus protein VP39"/>
    <property type="match status" value="1"/>
</dbReference>
<keyword evidence="3" id="KW-0831">Ubiquinone biosynthesis</keyword>